<dbReference type="EMBL" id="CAFBPI010000040">
    <property type="protein sequence ID" value="CAB5016105.1"/>
    <property type="molecule type" value="Genomic_DNA"/>
</dbReference>
<name>A0A6J7QGJ0_9ZZZZ</name>
<gene>
    <name evidence="1" type="ORF">UFOPK4095_00746</name>
</gene>
<reference evidence="1" key="1">
    <citation type="submission" date="2020-05" db="EMBL/GenBank/DDBJ databases">
        <authorList>
            <person name="Chiriac C."/>
            <person name="Salcher M."/>
            <person name="Ghai R."/>
            <person name="Kavagutti S V."/>
        </authorList>
    </citation>
    <scope>NUCLEOTIDE SEQUENCE</scope>
</reference>
<proteinExistence type="predicted"/>
<sequence>MPVTNGVIVNVSAPVPPATVNAKEESARPKVVVMADPPLRTNGGLTVITKEIVDCAEAESVTVIVSRYVP</sequence>
<protein>
    <submittedName>
        <fullName evidence="1">Unannotated protein</fullName>
    </submittedName>
</protein>
<evidence type="ECO:0000313" key="1">
    <source>
        <dbReference type="EMBL" id="CAB5016105.1"/>
    </source>
</evidence>
<accession>A0A6J7QGJ0</accession>
<organism evidence="1">
    <name type="scientific">freshwater metagenome</name>
    <dbReference type="NCBI Taxonomy" id="449393"/>
    <lineage>
        <taxon>unclassified sequences</taxon>
        <taxon>metagenomes</taxon>
        <taxon>ecological metagenomes</taxon>
    </lineage>
</organism>
<dbReference type="AlphaFoldDB" id="A0A6J7QGJ0"/>